<dbReference type="RefSeq" id="WP_317942095.1">
    <property type="nucleotide sequence ID" value="NZ_JAUBDI010000002.1"/>
</dbReference>
<dbReference type="EMBL" id="JAUBDI010000002">
    <property type="protein sequence ID" value="MDW0112201.1"/>
    <property type="molecule type" value="Genomic_DNA"/>
</dbReference>
<evidence type="ECO:0000313" key="1">
    <source>
        <dbReference type="EMBL" id="MDW0112201.1"/>
    </source>
</evidence>
<comment type="caution">
    <text evidence="1">The sequence shown here is derived from an EMBL/GenBank/DDBJ whole genome shotgun (WGS) entry which is preliminary data.</text>
</comment>
<evidence type="ECO:0000313" key="2">
    <source>
        <dbReference type="Proteomes" id="UP001282284"/>
    </source>
</evidence>
<protein>
    <submittedName>
        <fullName evidence="1">Uncharacterized protein</fullName>
    </submittedName>
</protein>
<name>A0ABU4G5H3_9BACL</name>
<accession>A0ABU4G5H3</accession>
<proteinExistence type="predicted"/>
<sequence length="88" mass="10312">MEKIQFYKIDDDGFFLEPVVFDYKKVGELPLNLISKPIPEGFYRPKWTGTEWIEGLTESEIDAIKNRPQEPSELEKLKSAVDFILLNY</sequence>
<gene>
    <name evidence="1" type="ORF">QT711_03325</name>
</gene>
<keyword evidence="2" id="KW-1185">Reference proteome</keyword>
<dbReference type="Proteomes" id="UP001282284">
    <property type="component" value="Unassembled WGS sequence"/>
</dbReference>
<reference evidence="1 2" key="1">
    <citation type="submission" date="2023-06" db="EMBL/GenBank/DDBJ databases">
        <title>Sporosarcina sp. nov., isolated from Korean traditional fermented seafood 'Jeotgal'.</title>
        <authorList>
            <person name="Yang A.I."/>
            <person name="Shin N.-R."/>
        </authorList>
    </citation>
    <scope>NUCLEOTIDE SEQUENCE [LARGE SCALE GENOMIC DNA]</scope>
    <source>
        <strain evidence="1 2">KCTC13119</strain>
    </source>
</reference>
<organism evidence="1 2">
    <name type="scientific">Sporosarcina saromensis</name>
    <dbReference type="NCBI Taxonomy" id="359365"/>
    <lineage>
        <taxon>Bacteria</taxon>
        <taxon>Bacillati</taxon>
        <taxon>Bacillota</taxon>
        <taxon>Bacilli</taxon>
        <taxon>Bacillales</taxon>
        <taxon>Caryophanaceae</taxon>
        <taxon>Sporosarcina</taxon>
    </lineage>
</organism>